<dbReference type="InterPro" id="IPR013321">
    <property type="entry name" value="Arc_rbn_hlx_hlx"/>
</dbReference>
<dbReference type="Proteomes" id="UP000767446">
    <property type="component" value="Unassembled WGS sequence"/>
</dbReference>
<dbReference type="AlphaFoldDB" id="A0A941GTN6"/>
<feature type="domain" description="XACb0070 ribbon-helix-helix" evidence="1">
    <location>
        <begin position="3"/>
        <end position="75"/>
    </location>
</feature>
<dbReference type="InterPro" id="IPR031914">
    <property type="entry name" value="XACb0070_RHH_dom"/>
</dbReference>
<evidence type="ECO:0000313" key="3">
    <source>
        <dbReference type="Proteomes" id="UP000767446"/>
    </source>
</evidence>
<proteinExistence type="predicted"/>
<dbReference type="GO" id="GO:0006355">
    <property type="term" value="P:regulation of DNA-templated transcription"/>
    <property type="evidence" value="ECO:0007669"/>
    <property type="project" value="InterPro"/>
</dbReference>
<name>A0A941GTN6_9CHRO</name>
<organism evidence="2 3">
    <name type="scientific">Gomphosphaeria aponina SAG 52.96 = DSM 107014</name>
    <dbReference type="NCBI Taxonomy" id="1521640"/>
    <lineage>
        <taxon>Bacteria</taxon>
        <taxon>Bacillati</taxon>
        <taxon>Cyanobacteriota</taxon>
        <taxon>Cyanophyceae</taxon>
        <taxon>Oscillatoriophycideae</taxon>
        <taxon>Chroococcales</taxon>
        <taxon>Gomphosphaeriaceae</taxon>
        <taxon>Gomphosphaeria</taxon>
    </lineage>
</organism>
<dbReference type="Pfam" id="PF16762">
    <property type="entry name" value="RHH_6"/>
    <property type="match status" value="1"/>
</dbReference>
<gene>
    <name evidence="2" type="ORF">DSM107014_03050</name>
</gene>
<comment type="caution">
    <text evidence="2">The sequence shown here is derived from an EMBL/GenBank/DDBJ whole genome shotgun (WGS) entry which is preliminary data.</text>
</comment>
<evidence type="ECO:0000313" key="2">
    <source>
        <dbReference type="EMBL" id="MBR8826875.1"/>
    </source>
</evidence>
<dbReference type="EMBL" id="JADQBC010000013">
    <property type="protein sequence ID" value="MBR8826875.1"/>
    <property type="molecule type" value="Genomic_DNA"/>
</dbReference>
<evidence type="ECO:0000259" key="1">
    <source>
        <dbReference type="Pfam" id="PF16762"/>
    </source>
</evidence>
<protein>
    <recommendedName>
        <fullName evidence="1">XACb0070 ribbon-helix-helix domain-containing protein</fullName>
    </recommendedName>
</protein>
<accession>A0A941GTN6</accession>
<sequence length="80" mass="9343">MAHWSLTVSSETDQRLRAFLEQQGAKKSSLSQYVEEAVKQRLSFEETVARVQERNLCYSEEEIEEAIDEAIRETRTAYRS</sequence>
<reference evidence="2" key="1">
    <citation type="submission" date="2021-02" db="EMBL/GenBank/DDBJ databases">
        <title>Metagenome analyses of Stigonema ocellatum DSM 106950, Chlorogloea purpurea SAG 13.99 and Gomphosphaeria aponina DSM 107014.</title>
        <authorList>
            <person name="Marter P."/>
            <person name="Huang S."/>
        </authorList>
    </citation>
    <scope>NUCLEOTIDE SEQUENCE</scope>
    <source>
        <strain evidence="2">JP213</strain>
    </source>
</reference>
<dbReference type="Gene3D" id="1.10.1220.10">
    <property type="entry name" value="Met repressor-like"/>
    <property type="match status" value="1"/>
</dbReference>